<keyword evidence="2" id="KW-0547">Nucleotide-binding</keyword>
<evidence type="ECO:0000313" key="6">
    <source>
        <dbReference type="Proteomes" id="UP000237000"/>
    </source>
</evidence>
<accession>A0A2P5EAR4</accession>
<comment type="caution">
    <text evidence="5">The sequence shown here is derived from an EMBL/GenBank/DDBJ whole genome shotgun (WGS) entry which is preliminary data.</text>
</comment>
<keyword evidence="3" id="KW-0611">Plant defense</keyword>
<dbReference type="AlphaFoldDB" id="A0A2P5EAR4"/>
<dbReference type="GO" id="GO:0006952">
    <property type="term" value="P:defense response"/>
    <property type="evidence" value="ECO:0007669"/>
    <property type="project" value="UniProtKB-KW"/>
</dbReference>
<evidence type="ECO:0000256" key="3">
    <source>
        <dbReference type="ARBA" id="ARBA00022821"/>
    </source>
</evidence>
<protein>
    <recommendedName>
        <fullName evidence="4">Disease resistance N-terminal domain-containing protein</fullName>
    </recommendedName>
</protein>
<dbReference type="Gene3D" id="1.20.5.4130">
    <property type="match status" value="1"/>
</dbReference>
<dbReference type="OrthoDB" id="1166397at2759"/>
<gene>
    <name evidence="5" type="ORF">TorRG33x02_215610</name>
</gene>
<dbReference type="EMBL" id="JXTC01000190">
    <property type="protein sequence ID" value="PON82632.1"/>
    <property type="molecule type" value="Genomic_DNA"/>
</dbReference>
<reference evidence="6" key="1">
    <citation type="submission" date="2016-06" db="EMBL/GenBank/DDBJ databases">
        <title>Parallel loss of symbiosis genes in relatives of nitrogen-fixing non-legume Parasponia.</title>
        <authorList>
            <person name="Van Velzen R."/>
            <person name="Holmer R."/>
            <person name="Bu F."/>
            <person name="Rutten L."/>
            <person name="Van Zeijl A."/>
            <person name="Liu W."/>
            <person name="Santuari L."/>
            <person name="Cao Q."/>
            <person name="Sharma T."/>
            <person name="Shen D."/>
            <person name="Roswanjaya Y."/>
            <person name="Wardhani T."/>
            <person name="Kalhor M.S."/>
            <person name="Jansen J."/>
            <person name="Van den Hoogen J."/>
            <person name="Gungor B."/>
            <person name="Hartog M."/>
            <person name="Hontelez J."/>
            <person name="Verver J."/>
            <person name="Yang W.-C."/>
            <person name="Schijlen E."/>
            <person name="Repin R."/>
            <person name="Schilthuizen M."/>
            <person name="Schranz E."/>
            <person name="Heidstra R."/>
            <person name="Miyata K."/>
            <person name="Fedorova E."/>
            <person name="Kohlen W."/>
            <person name="Bisseling T."/>
            <person name="Smit S."/>
            <person name="Geurts R."/>
        </authorList>
    </citation>
    <scope>NUCLEOTIDE SEQUENCE [LARGE SCALE GENOMIC DNA]</scope>
    <source>
        <strain evidence="6">cv. RG33-2</strain>
    </source>
</reference>
<feature type="domain" description="Disease resistance N-terminal" evidence="4">
    <location>
        <begin position="10"/>
        <end position="91"/>
    </location>
</feature>
<name>A0A2P5EAR4_TREOI</name>
<feature type="non-terminal residue" evidence="5">
    <location>
        <position position="110"/>
    </location>
</feature>
<dbReference type="InParanoid" id="A0A2P5EAR4"/>
<dbReference type="InterPro" id="IPR041118">
    <property type="entry name" value="Rx_N"/>
</dbReference>
<keyword evidence="1" id="KW-0677">Repeat</keyword>
<evidence type="ECO:0000259" key="4">
    <source>
        <dbReference type="Pfam" id="PF18052"/>
    </source>
</evidence>
<dbReference type="Proteomes" id="UP000237000">
    <property type="component" value="Unassembled WGS sequence"/>
</dbReference>
<dbReference type="GO" id="GO:0000166">
    <property type="term" value="F:nucleotide binding"/>
    <property type="evidence" value="ECO:0007669"/>
    <property type="project" value="UniProtKB-KW"/>
</dbReference>
<evidence type="ECO:0000256" key="2">
    <source>
        <dbReference type="ARBA" id="ARBA00022741"/>
    </source>
</evidence>
<keyword evidence="6" id="KW-1185">Reference proteome</keyword>
<organism evidence="5 6">
    <name type="scientific">Trema orientale</name>
    <name type="common">Charcoal tree</name>
    <name type="synonym">Celtis orientalis</name>
    <dbReference type="NCBI Taxonomy" id="63057"/>
    <lineage>
        <taxon>Eukaryota</taxon>
        <taxon>Viridiplantae</taxon>
        <taxon>Streptophyta</taxon>
        <taxon>Embryophyta</taxon>
        <taxon>Tracheophyta</taxon>
        <taxon>Spermatophyta</taxon>
        <taxon>Magnoliopsida</taxon>
        <taxon>eudicotyledons</taxon>
        <taxon>Gunneridae</taxon>
        <taxon>Pentapetalae</taxon>
        <taxon>rosids</taxon>
        <taxon>fabids</taxon>
        <taxon>Rosales</taxon>
        <taxon>Cannabaceae</taxon>
        <taxon>Trema</taxon>
    </lineage>
</organism>
<sequence>MADAFTSALVDQLVSRAIQKIEKEVALVKNVKDDVKELKRRVGYIQDLLVDAGSRQLDSKWLKHWLSDLEDLSYNIDDVLDEWNSAILKSQIEKEQEGGDGDDQAESSVP</sequence>
<evidence type="ECO:0000256" key="1">
    <source>
        <dbReference type="ARBA" id="ARBA00022737"/>
    </source>
</evidence>
<evidence type="ECO:0000313" key="5">
    <source>
        <dbReference type="EMBL" id="PON82632.1"/>
    </source>
</evidence>
<dbReference type="Pfam" id="PF18052">
    <property type="entry name" value="Rx_N"/>
    <property type="match status" value="1"/>
</dbReference>
<proteinExistence type="predicted"/>